<dbReference type="KEGG" id="dpx:DAPPUDRAFT_325139"/>
<dbReference type="Proteomes" id="UP000000305">
    <property type="component" value="Unassembled WGS sequence"/>
</dbReference>
<dbReference type="EMBL" id="GL732589">
    <property type="protein sequence ID" value="EFX73653.1"/>
    <property type="molecule type" value="Genomic_DNA"/>
</dbReference>
<keyword evidence="3" id="KW-1185">Reference proteome</keyword>
<gene>
    <name evidence="2" type="ORF">DAPPUDRAFT_325139</name>
</gene>
<dbReference type="OrthoDB" id="10508937at2759"/>
<dbReference type="AlphaFoldDB" id="E9H3U5"/>
<dbReference type="InParanoid" id="E9H3U5"/>
<feature type="signal peptide" evidence="1">
    <location>
        <begin position="1"/>
        <end position="25"/>
    </location>
</feature>
<protein>
    <submittedName>
        <fullName evidence="2">Uncharacterized protein</fullName>
    </submittedName>
</protein>
<dbReference type="HOGENOM" id="CLU_2576279_0_0_1"/>
<proteinExistence type="predicted"/>
<sequence length="81" mass="8848">MSRSIIILVMSLCVLLAIWVGVAEAAPRQKRQYYGNQYGGYNSYGNYDSYGGYDNYGGYNSYGGYNQGYGGGYGGGSDEIY</sequence>
<keyword evidence="1" id="KW-0732">Signal</keyword>
<evidence type="ECO:0000313" key="2">
    <source>
        <dbReference type="EMBL" id="EFX73653.1"/>
    </source>
</evidence>
<organism evidence="2 3">
    <name type="scientific">Daphnia pulex</name>
    <name type="common">Water flea</name>
    <dbReference type="NCBI Taxonomy" id="6669"/>
    <lineage>
        <taxon>Eukaryota</taxon>
        <taxon>Metazoa</taxon>
        <taxon>Ecdysozoa</taxon>
        <taxon>Arthropoda</taxon>
        <taxon>Crustacea</taxon>
        <taxon>Branchiopoda</taxon>
        <taxon>Diplostraca</taxon>
        <taxon>Cladocera</taxon>
        <taxon>Anomopoda</taxon>
        <taxon>Daphniidae</taxon>
        <taxon>Daphnia</taxon>
    </lineage>
</organism>
<name>E9H3U5_DAPPU</name>
<feature type="chain" id="PRO_5003237981" evidence="1">
    <location>
        <begin position="26"/>
        <end position="81"/>
    </location>
</feature>
<evidence type="ECO:0000313" key="3">
    <source>
        <dbReference type="Proteomes" id="UP000000305"/>
    </source>
</evidence>
<evidence type="ECO:0000256" key="1">
    <source>
        <dbReference type="SAM" id="SignalP"/>
    </source>
</evidence>
<reference evidence="2 3" key="1">
    <citation type="journal article" date="2011" name="Science">
        <title>The ecoresponsive genome of Daphnia pulex.</title>
        <authorList>
            <person name="Colbourne J.K."/>
            <person name="Pfrender M.E."/>
            <person name="Gilbert D."/>
            <person name="Thomas W.K."/>
            <person name="Tucker A."/>
            <person name="Oakley T.H."/>
            <person name="Tokishita S."/>
            <person name="Aerts A."/>
            <person name="Arnold G.J."/>
            <person name="Basu M.K."/>
            <person name="Bauer D.J."/>
            <person name="Caceres C.E."/>
            <person name="Carmel L."/>
            <person name="Casola C."/>
            <person name="Choi J.H."/>
            <person name="Detter J.C."/>
            <person name="Dong Q."/>
            <person name="Dusheyko S."/>
            <person name="Eads B.D."/>
            <person name="Frohlich T."/>
            <person name="Geiler-Samerotte K.A."/>
            <person name="Gerlach D."/>
            <person name="Hatcher P."/>
            <person name="Jogdeo S."/>
            <person name="Krijgsveld J."/>
            <person name="Kriventseva E.V."/>
            <person name="Kultz D."/>
            <person name="Laforsch C."/>
            <person name="Lindquist E."/>
            <person name="Lopez J."/>
            <person name="Manak J.R."/>
            <person name="Muller J."/>
            <person name="Pangilinan J."/>
            <person name="Patwardhan R.P."/>
            <person name="Pitluck S."/>
            <person name="Pritham E.J."/>
            <person name="Rechtsteiner A."/>
            <person name="Rho M."/>
            <person name="Rogozin I.B."/>
            <person name="Sakarya O."/>
            <person name="Salamov A."/>
            <person name="Schaack S."/>
            <person name="Shapiro H."/>
            <person name="Shiga Y."/>
            <person name="Skalitzky C."/>
            <person name="Smith Z."/>
            <person name="Souvorov A."/>
            <person name="Sung W."/>
            <person name="Tang Z."/>
            <person name="Tsuchiya D."/>
            <person name="Tu H."/>
            <person name="Vos H."/>
            <person name="Wang M."/>
            <person name="Wolf Y.I."/>
            <person name="Yamagata H."/>
            <person name="Yamada T."/>
            <person name="Ye Y."/>
            <person name="Shaw J.R."/>
            <person name="Andrews J."/>
            <person name="Crease T.J."/>
            <person name="Tang H."/>
            <person name="Lucas S.M."/>
            <person name="Robertson H.M."/>
            <person name="Bork P."/>
            <person name="Koonin E.V."/>
            <person name="Zdobnov E.M."/>
            <person name="Grigoriev I.V."/>
            <person name="Lynch M."/>
            <person name="Boore J.L."/>
        </authorList>
    </citation>
    <scope>NUCLEOTIDE SEQUENCE [LARGE SCALE GENOMIC DNA]</scope>
</reference>
<accession>E9H3U5</accession>